<evidence type="ECO:0000313" key="2">
    <source>
        <dbReference type="Proteomes" id="UP000193529"/>
    </source>
</evidence>
<comment type="caution">
    <text evidence="1">The sequence shown here is derived from an EMBL/GenBank/DDBJ whole genome shotgun (WGS) entry which is preliminary data.</text>
</comment>
<dbReference type="EMBL" id="LQPJ01000121">
    <property type="protein sequence ID" value="ORW20912.1"/>
    <property type="molecule type" value="Genomic_DNA"/>
</dbReference>
<gene>
    <name evidence="1" type="ORF">AWC19_14185</name>
</gene>
<keyword evidence="2" id="KW-1185">Reference proteome</keyword>
<name>A0A1X1ZC48_9MYCO</name>
<evidence type="ECO:0008006" key="3">
    <source>
        <dbReference type="Google" id="ProtNLM"/>
    </source>
</evidence>
<protein>
    <recommendedName>
        <fullName evidence="3">Head-to-tail stopper</fullName>
    </recommendedName>
</protein>
<dbReference type="OrthoDB" id="4743434at2"/>
<evidence type="ECO:0000313" key="1">
    <source>
        <dbReference type="EMBL" id="ORW20912.1"/>
    </source>
</evidence>
<dbReference type="Proteomes" id="UP000193529">
    <property type="component" value="Unassembled WGS sequence"/>
</dbReference>
<organism evidence="1 2">
    <name type="scientific">Mycobacterium palustre</name>
    <dbReference type="NCBI Taxonomy" id="153971"/>
    <lineage>
        <taxon>Bacteria</taxon>
        <taxon>Bacillati</taxon>
        <taxon>Actinomycetota</taxon>
        <taxon>Actinomycetes</taxon>
        <taxon>Mycobacteriales</taxon>
        <taxon>Mycobacteriaceae</taxon>
        <taxon>Mycobacterium</taxon>
        <taxon>Mycobacterium simiae complex</taxon>
    </lineage>
</organism>
<accession>A0A1X1ZC48</accession>
<sequence>MSFGNQAVTFVTINESSTDVNALGIGRKSTPNVVVRGCRHRPLKSEETPEYLEVDTGTQIWKTTAPPAAAAAAAASTGRIIVDGQPYDIIGGAMPFTDANGRLFKVTILSTSLDPRV</sequence>
<dbReference type="STRING" id="153971.AWC19_14185"/>
<dbReference type="RefSeq" id="WP_085079635.1">
    <property type="nucleotide sequence ID" value="NZ_JACKRZ010000129.1"/>
</dbReference>
<dbReference type="AlphaFoldDB" id="A0A1X1ZC48"/>
<proteinExistence type="predicted"/>
<reference evidence="1 2" key="1">
    <citation type="submission" date="2016-01" db="EMBL/GenBank/DDBJ databases">
        <title>The new phylogeny of the genus Mycobacterium.</title>
        <authorList>
            <person name="Tarcisio F."/>
            <person name="Conor M."/>
            <person name="Antonella G."/>
            <person name="Elisabetta G."/>
            <person name="Giulia F.S."/>
            <person name="Sara T."/>
            <person name="Anna F."/>
            <person name="Clotilde B."/>
            <person name="Roberto B."/>
            <person name="Veronica D.S."/>
            <person name="Fabio R."/>
            <person name="Monica P."/>
            <person name="Olivier J."/>
            <person name="Enrico T."/>
            <person name="Nicola S."/>
        </authorList>
    </citation>
    <scope>NUCLEOTIDE SEQUENCE [LARGE SCALE GENOMIC DNA]</scope>
    <source>
        <strain evidence="1 2">DSM 44572</strain>
    </source>
</reference>